<feature type="compositionally biased region" description="Basic and acidic residues" evidence="1">
    <location>
        <begin position="266"/>
        <end position="281"/>
    </location>
</feature>
<keyword evidence="2" id="KW-0812">Transmembrane</keyword>
<organism evidence="4 5">
    <name type="scientific">Candidula unifasciata</name>
    <dbReference type="NCBI Taxonomy" id="100452"/>
    <lineage>
        <taxon>Eukaryota</taxon>
        <taxon>Metazoa</taxon>
        <taxon>Spiralia</taxon>
        <taxon>Lophotrochozoa</taxon>
        <taxon>Mollusca</taxon>
        <taxon>Gastropoda</taxon>
        <taxon>Heterobranchia</taxon>
        <taxon>Euthyneura</taxon>
        <taxon>Panpulmonata</taxon>
        <taxon>Eupulmonata</taxon>
        <taxon>Stylommatophora</taxon>
        <taxon>Helicina</taxon>
        <taxon>Helicoidea</taxon>
        <taxon>Geomitridae</taxon>
        <taxon>Candidula</taxon>
    </lineage>
</organism>
<feature type="transmembrane region" description="Helical" evidence="2">
    <location>
        <begin position="170"/>
        <end position="191"/>
    </location>
</feature>
<feature type="transmembrane region" description="Helical" evidence="2">
    <location>
        <begin position="130"/>
        <end position="158"/>
    </location>
</feature>
<keyword evidence="2" id="KW-0472">Membrane</keyword>
<keyword evidence="5" id="KW-1185">Reference proteome</keyword>
<feature type="transmembrane region" description="Helical" evidence="2">
    <location>
        <begin position="430"/>
        <end position="447"/>
    </location>
</feature>
<feature type="transmembrane region" description="Helical" evidence="2">
    <location>
        <begin position="374"/>
        <end position="394"/>
    </location>
</feature>
<feature type="domain" description="Piezo TM1-24" evidence="3">
    <location>
        <begin position="2"/>
        <end position="504"/>
    </location>
</feature>
<evidence type="ECO:0000313" key="5">
    <source>
        <dbReference type="Proteomes" id="UP000678393"/>
    </source>
</evidence>
<dbReference type="GO" id="GO:0008381">
    <property type="term" value="F:mechanosensitive monoatomic ion channel activity"/>
    <property type="evidence" value="ECO:0007669"/>
    <property type="project" value="InterPro"/>
</dbReference>
<evidence type="ECO:0000256" key="1">
    <source>
        <dbReference type="SAM" id="MobiDB-lite"/>
    </source>
</evidence>
<dbReference type="EMBL" id="CAJHNH020000955">
    <property type="protein sequence ID" value="CAG5120703.1"/>
    <property type="molecule type" value="Genomic_DNA"/>
</dbReference>
<comment type="caution">
    <text evidence="4">The sequence shown here is derived from an EMBL/GenBank/DDBJ whole genome shotgun (WGS) entry which is preliminary data.</text>
</comment>
<reference evidence="4" key="1">
    <citation type="submission" date="2021-04" db="EMBL/GenBank/DDBJ databases">
        <authorList>
            <consortium name="Molecular Ecology Group"/>
        </authorList>
    </citation>
    <scope>NUCLEOTIDE SEQUENCE</scope>
</reference>
<keyword evidence="2" id="KW-1133">Transmembrane helix</keyword>
<evidence type="ECO:0000313" key="4">
    <source>
        <dbReference type="EMBL" id="CAG5120703.1"/>
    </source>
</evidence>
<dbReference type="Pfam" id="PF24871">
    <property type="entry name" value="Piezo_TM1-24"/>
    <property type="match status" value="1"/>
</dbReference>
<feature type="transmembrane region" description="Helical" evidence="2">
    <location>
        <begin position="232"/>
        <end position="254"/>
    </location>
</feature>
<dbReference type="PANTHER" id="PTHR47049">
    <property type="entry name" value="PIEZO-TYPE MECHANOSENSITIVE ION CHANNEL HOMOLOG"/>
    <property type="match status" value="1"/>
</dbReference>
<dbReference type="PANTHER" id="PTHR47049:SF2">
    <property type="entry name" value="PIEZO-TYPE MECHANOSENSITIVE ION CHANNEL HOMOLOG"/>
    <property type="match status" value="1"/>
</dbReference>
<dbReference type="InterPro" id="IPR056769">
    <property type="entry name" value="Piezo_TM1-24"/>
</dbReference>
<dbReference type="InterPro" id="IPR027272">
    <property type="entry name" value="Piezo"/>
</dbReference>
<feature type="transmembrane region" description="Helical" evidence="2">
    <location>
        <begin position="400"/>
        <end position="418"/>
    </location>
</feature>
<sequence length="545" mass="61579">PTGIFLKCLIPVSLLPILGHIIFHITLVAIANDKEPYGSMFTNCSSTEKLVRQIGYQRLDSADVLHIIRLVVPDAIVFIISVVTLVLAVKLSNRQAEIGTSLSETPLLGGVKKKPGHQFLKLLSECLQNVILLAAGVIVPSVLGGVYFIVFLIVLTMWGCYKSTGHQFGYVRILLLIYTGSHILLLHLYQFQFFQDVLKPSDLIARIVGLTGIVKTDCGAVDRIIFYPGVRWSVFVNPGILLILYWFFALNTLLWRRKMESLQEPAKKPLKRRSESGERQVFRQTSQNELHWKNDKHHFDDETGSMVFSGSFMGDDEPGEDERLVENEEPPGGHYGGVNESAVSVGSEVEVTGEPSQQEPVTGDSFASLKRRPWMSVLFLIMRQSYVLSLIAMMAWSITYHSWLTFTFLLAACILWMLPNSRQWCLRTSPVILIYAELLLLGQYIFGMNLDSELPKMAGNYKLDEIGLKRFTDPCLNLALQAFFTLFIVLTMRQYLGERSISASGTTDIKMQTRARKISFLDRLLPMDMQHQSYDSKTMLFLGMK</sequence>
<name>A0A8S3YUI8_9EUPU</name>
<gene>
    <name evidence="4" type="ORF">CUNI_LOCUS6261</name>
</gene>
<dbReference type="Proteomes" id="UP000678393">
    <property type="component" value="Unassembled WGS sequence"/>
</dbReference>
<dbReference type="OrthoDB" id="303066at2759"/>
<feature type="transmembrane region" description="Helical" evidence="2">
    <location>
        <begin position="67"/>
        <end position="89"/>
    </location>
</feature>
<proteinExistence type="predicted"/>
<evidence type="ECO:0000259" key="3">
    <source>
        <dbReference type="Pfam" id="PF24871"/>
    </source>
</evidence>
<feature type="region of interest" description="Disordered" evidence="1">
    <location>
        <begin position="266"/>
        <end position="285"/>
    </location>
</feature>
<feature type="transmembrane region" description="Helical" evidence="2">
    <location>
        <begin position="12"/>
        <end position="31"/>
    </location>
</feature>
<feature type="transmembrane region" description="Helical" evidence="2">
    <location>
        <begin position="478"/>
        <end position="496"/>
    </location>
</feature>
<dbReference type="GO" id="GO:0016020">
    <property type="term" value="C:membrane"/>
    <property type="evidence" value="ECO:0007669"/>
    <property type="project" value="InterPro"/>
</dbReference>
<accession>A0A8S3YUI8</accession>
<feature type="region of interest" description="Disordered" evidence="1">
    <location>
        <begin position="316"/>
        <end position="339"/>
    </location>
</feature>
<dbReference type="AlphaFoldDB" id="A0A8S3YUI8"/>
<feature type="non-terminal residue" evidence="4">
    <location>
        <position position="545"/>
    </location>
</feature>
<evidence type="ECO:0000256" key="2">
    <source>
        <dbReference type="SAM" id="Phobius"/>
    </source>
</evidence>
<protein>
    <recommendedName>
        <fullName evidence="3">Piezo TM1-24 domain-containing protein</fullName>
    </recommendedName>
</protein>